<dbReference type="GO" id="GO:0016740">
    <property type="term" value="F:transferase activity"/>
    <property type="evidence" value="ECO:0007669"/>
    <property type="project" value="UniProtKB-KW"/>
</dbReference>
<name>A0ABM8ADF5_9DEIO</name>
<dbReference type="PANTHER" id="PTHR30040">
    <property type="entry name" value="THIAMINE BIOSYNTHESIS LIPOPROTEIN APBE"/>
    <property type="match status" value="1"/>
</dbReference>
<dbReference type="Proteomes" id="UP001064971">
    <property type="component" value="Chromosome"/>
</dbReference>
<evidence type="ECO:0000256" key="5">
    <source>
        <dbReference type="ARBA" id="ARBA00022679"/>
    </source>
</evidence>
<evidence type="ECO:0000256" key="11">
    <source>
        <dbReference type="PIRNR" id="PIRNR006268"/>
    </source>
</evidence>
<evidence type="ECO:0000256" key="3">
    <source>
        <dbReference type="ARBA" id="ARBA00016337"/>
    </source>
</evidence>
<accession>A0ABM8ADF5</accession>
<proteinExistence type="inferred from homology"/>
<evidence type="ECO:0000256" key="10">
    <source>
        <dbReference type="ARBA" id="ARBA00048540"/>
    </source>
</evidence>
<dbReference type="PIRSF" id="PIRSF006268">
    <property type="entry name" value="ApbE"/>
    <property type="match status" value="1"/>
</dbReference>
<keyword evidence="6 11" id="KW-0479">Metal-binding</keyword>
<keyword evidence="4 11" id="KW-0285">Flavoprotein</keyword>
<evidence type="ECO:0000256" key="1">
    <source>
        <dbReference type="ARBA" id="ARBA00001946"/>
    </source>
</evidence>
<dbReference type="EC" id="2.7.1.180" evidence="2 11"/>
<evidence type="ECO:0000256" key="9">
    <source>
        <dbReference type="ARBA" id="ARBA00031306"/>
    </source>
</evidence>
<evidence type="ECO:0000256" key="2">
    <source>
        <dbReference type="ARBA" id="ARBA00011955"/>
    </source>
</evidence>
<dbReference type="InterPro" id="IPR003374">
    <property type="entry name" value="ApbE-like_sf"/>
</dbReference>
<dbReference type="SUPFAM" id="SSF143631">
    <property type="entry name" value="ApbE-like"/>
    <property type="match status" value="1"/>
</dbReference>
<comment type="catalytic activity">
    <reaction evidence="10 11">
        <text>L-threonyl-[protein] + FAD = FMN-L-threonyl-[protein] + AMP + H(+)</text>
        <dbReference type="Rhea" id="RHEA:36847"/>
        <dbReference type="Rhea" id="RHEA-COMP:11060"/>
        <dbReference type="Rhea" id="RHEA-COMP:11061"/>
        <dbReference type="ChEBI" id="CHEBI:15378"/>
        <dbReference type="ChEBI" id="CHEBI:30013"/>
        <dbReference type="ChEBI" id="CHEBI:57692"/>
        <dbReference type="ChEBI" id="CHEBI:74257"/>
        <dbReference type="ChEBI" id="CHEBI:456215"/>
        <dbReference type="EC" id="2.7.1.180"/>
    </reaction>
</comment>
<evidence type="ECO:0000256" key="4">
    <source>
        <dbReference type="ARBA" id="ARBA00022630"/>
    </source>
</evidence>
<evidence type="ECO:0000256" key="7">
    <source>
        <dbReference type="ARBA" id="ARBA00022827"/>
    </source>
</evidence>
<keyword evidence="7 11" id="KW-0274">FAD</keyword>
<dbReference type="RefSeq" id="WP_264774540.1">
    <property type="nucleotide sequence ID" value="NZ_AP026560.1"/>
</dbReference>
<organism evidence="12 13">
    <name type="scientific">Deinococcus aetherius</name>
    <dbReference type="NCBI Taxonomy" id="200252"/>
    <lineage>
        <taxon>Bacteria</taxon>
        <taxon>Thermotogati</taxon>
        <taxon>Deinococcota</taxon>
        <taxon>Deinococci</taxon>
        <taxon>Deinococcales</taxon>
        <taxon>Deinococcaceae</taxon>
        <taxon>Deinococcus</taxon>
    </lineage>
</organism>
<keyword evidence="5 11" id="KW-0808">Transferase</keyword>
<dbReference type="Pfam" id="PF02424">
    <property type="entry name" value="ApbE"/>
    <property type="match status" value="1"/>
</dbReference>
<gene>
    <name evidence="12" type="ORF">DAETH_17820</name>
</gene>
<keyword evidence="8 11" id="KW-0460">Magnesium</keyword>
<protein>
    <recommendedName>
        <fullName evidence="3 11">FAD:protein FMN transferase</fullName>
        <ecNumber evidence="2 11">2.7.1.180</ecNumber>
    </recommendedName>
    <alternativeName>
        <fullName evidence="9 11">Flavin transferase</fullName>
    </alternativeName>
</protein>
<dbReference type="InterPro" id="IPR024932">
    <property type="entry name" value="ApbE"/>
</dbReference>
<evidence type="ECO:0000256" key="8">
    <source>
        <dbReference type="ARBA" id="ARBA00022842"/>
    </source>
</evidence>
<evidence type="ECO:0000256" key="6">
    <source>
        <dbReference type="ARBA" id="ARBA00022723"/>
    </source>
</evidence>
<evidence type="ECO:0000313" key="13">
    <source>
        <dbReference type="Proteomes" id="UP001064971"/>
    </source>
</evidence>
<reference evidence="12" key="1">
    <citation type="submission" date="2022-07" db="EMBL/GenBank/DDBJ databases">
        <title>Complete Genome Sequence of the Radioresistant Bacterium Deinococcus aetherius ST0316, Isolated from the Air Dust collected in Lower Stratosphere above Japan.</title>
        <authorList>
            <person name="Satoh K."/>
            <person name="Hagiwara K."/>
            <person name="Katsumata K."/>
            <person name="Kubo A."/>
            <person name="Yokobori S."/>
            <person name="Yamagishi A."/>
            <person name="Oono Y."/>
            <person name="Narumi I."/>
        </authorList>
    </citation>
    <scope>NUCLEOTIDE SEQUENCE</scope>
    <source>
        <strain evidence="12">ST0316</strain>
    </source>
</reference>
<sequence length="323" mass="34248">MSFARWFLPRLARRLIPPHRLRSVYERVLGTELEVQVVADTRARAGEAERAALDEIDRLTPLLTRFDPASELRRWLTRPGERVTLSPDLLHVLRAADRWREATGGAFHPGADALGAVWKRAEEAGCAPDAAELAALAGRLRDSPWTLHQGGAATLHATFPLGLNALAKGYVVDHAAEAAFASPGVRAVLVNAGGDLRTLGGTGLTVAVADPFGRRDDLPPLCRVHVRGGALATSGDTHRGYRVGETWYSHLLDPRTGRPVADVPGVTVTAPDCLTADALATALSVLDVAEGLALVDATPGASALIVTRDGTGHASARWAARPP</sequence>
<dbReference type="PANTHER" id="PTHR30040:SF2">
    <property type="entry name" value="FAD:PROTEIN FMN TRANSFERASE"/>
    <property type="match status" value="1"/>
</dbReference>
<dbReference type="EMBL" id="AP026560">
    <property type="protein sequence ID" value="BDP41813.1"/>
    <property type="molecule type" value="Genomic_DNA"/>
</dbReference>
<dbReference type="Gene3D" id="3.10.520.10">
    <property type="entry name" value="ApbE-like domains"/>
    <property type="match status" value="1"/>
</dbReference>
<keyword evidence="13" id="KW-1185">Reference proteome</keyword>
<comment type="cofactor">
    <cofactor evidence="1">
        <name>Mg(2+)</name>
        <dbReference type="ChEBI" id="CHEBI:18420"/>
    </cofactor>
</comment>
<comment type="similarity">
    <text evidence="11">Belongs to the ApbE family.</text>
</comment>
<evidence type="ECO:0000313" key="12">
    <source>
        <dbReference type="EMBL" id="BDP41813.1"/>
    </source>
</evidence>